<name>A0A6M0CPG9_9PSED</name>
<feature type="transmembrane region" description="Helical" evidence="1">
    <location>
        <begin position="57"/>
        <end position="76"/>
    </location>
</feature>
<evidence type="ECO:0000313" key="3">
    <source>
        <dbReference type="Proteomes" id="UP000480410"/>
    </source>
</evidence>
<sequence>MKMSQYANVVRVGALYDILATAPFALPVLSLWALDALIGLDAWLGLGTTFLPLDPSALFFINLGALAYVIWGVARLREPSLANGRLDALLRLLVIGLQLFALSQGATPLLWGLAGVLLV</sequence>
<gene>
    <name evidence="2" type="ORF">G3435_04535</name>
</gene>
<dbReference type="AlphaFoldDB" id="A0A6M0CPG9"/>
<keyword evidence="1" id="KW-0472">Membrane</keyword>
<protein>
    <submittedName>
        <fullName evidence="2">Uncharacterized protein</fullName>
    </submittedName>
</protein>
<dbReference type="EMBL" id="JAAHBV010000080">
    <property type="protein sequence ID" value="NER59445.1"/>
    <property type="molecule type" value="Genomic_DNA"/>
</dbReference>
<feature type="transmembrane region" description="Helical" evidence="1">
    <location>
        <begin position="88"/>
        <end position="111"/>
    </location>
</feature>
<accession>A0A6M0CPG9</accession>
<keyword evidence="1" id="KW-1133">Transmembrane helix</keyword>
<organism evidence="2 3">
    <name type="scientific">Pseudomonas brassicae</name>
    <dbReference type="NCBI Taxonomy" id="2708063"/>
    <lineage>
        <taxon>Bacteria</taxon>
        <taxon>Pseudomonadati</taxon>
        <taxon>Pseudomonadota</taxon>
        <taxon>Gammaproteobacteria</taxon>
        <taxon>Pseudomonadales</taxon>
        <taxon>Pseudomonadaceae</taxon>
        <taxon>Pseudomonas</taxon>
    </lineage>
</organism>
<dbReference type="Proteomes" id="UP000480410">
    <property type="component" value="Unassembled WGS sequence"/>
</dbReference>
<comment type="caution">
    <text evidence="2">The sequence shown here is derived from an EMBL/GenBank/DDBJ whole genome shotgun (WGS) entry which is preliminary data.</text>
</comment>
<feature type="transmembrane region" description="Helical" evidence="1">
    <location>
        <begin position="12"/>
        <end position="34"/>
    </location>
</feature>
<evidence type="ECO:0000256" key="1">
    <source>
        <dbReference type="SAM" id="Phobius"/>
    </source>
</evidence>
<feature type="non-terminal residue" evidence="2">
    <location>
        <position position="119"/>
    </location>
</feature>
<keyword evidence="1" id="KW-0812">Transmembrane</keyword>
<proteinExistence type="predicted"/>
<evidence type="ECO:0000313" key="2">
    <source>
        <dbReference type="EMBL" id="NER59445.1"/>
    </source>
</evidence>
<reference evidence="2 3" key="1">
    <citation type="submission" date="2020-02" db="EMBL/GenBank/DDBJ databases">
        <title>Broccoli isolated Pseudomonas sp.</title>
        <authorList>
            <person name="Fujikawa T."/>
            <person name="Sawada H."/>
        </authorList>
    </citation>
    <scope>NUCLEOTIDE SEQUENCE [LARGE SCALE GENOMIC DNA]</scope>
    <source>
        <strain evidence="2 3">MAFF212428</strain>
    </source>
</reference>